<name>A0A6B3BW53_9ACTN</name>
<feature type="region of interest" description="Disordered" evidence="1">
    <location>
        <begin position="368"/>
        <end position="393"/>
    </location>
</feature>
<organism evidence="3">
    <name type="scientific">Streptomyces sp. SID12501</name>
    <dbReference type="NCBI Taxonomy" id="2706042"/>
    <lineage>
        <taxon>Bacteria</taxon>
        <taxon>Bacillati</taxon>
        <taxon>Actinomycetota</taxon>
        <taxon>Actinomycetes</taxon>
        <taxon>Kitasatosporales</taxon>
        <taxon>Streptomycetaceae</taxon>
        <taxon>Streptomyces</taxon>
    </lineage>
</organism>
<dbReference type="InterPro" id="IPR011043">
    <property type="entry name" value="Gal_Oxase/kelch_b-propeller"/>
</dbReference>
<feature type="chain" id="PRO_5025636302" evidence="2">
    <location>
        <begin position="30"/>
        <end position="403"/>
    </location>
</feature>
<evidence type="ECO:0000256" key="2">
    <source>
        <dbReference type="SAM" id="SignalP"/>
    </source>
</evidence>
<dbReference type="NCBIfam" id="TIGR02913">
    <property type="entry name" value="HAF_rpt"/>
    <property type="match status" value="1"/>
</dbReference>
<proteinExistence type="predicted"/>
<dbReference type="SUPFAM" id="SSF50965">
    <property type="entry name" value="Galactose oxidase, central domain"/>
    <property type="match status" value="1"/>
</dbReference>
<gene>
    <name evidence="3" type="ORF">G3I71_22795</name>
</gene>
<comment type="caution">
    <text evidence="3">The sequence shown here is derived from an EMBL/GenBank/DDBJ whole genome shotgun (WGS) entry which is preliminary data.</text>
</comment>
<dbReference type="EMBL" id="JAAGLU010000018">
    <property type="protein sequence ID" value="NEC88579.1"/>
    <property type="molecule type" value="Genomic_DNA"/>
</dbReference>
<protein>
    <submittedName>
        <fullName evidence="3">Uncharacterized protein</fullName>
    </submittedName>
</protein>
<dbReference type="InterPro" id="IPR014262">
    <property type="entry name" value="HAF_rpt"/>
</dbReference>
<evidence type="ECO:0000256" key="1">
    <source>
        <dbReference type="SAM" id="MobiDB-lite"/>
    </source>
</evidence>
<dbReference type="AlphaFoldDB" id="A0A6B3BW53"/>
<accession>A0A6B3BW53</accession>
<reference evidence="3" key="1">
    <citation type="submission" date="2020-01" db="EMBL/GenBank/DDBJ databases">
        <title>Insect and environment-associated Actinomycetes.</title>
        <authorList>
            <person name="Currrie C."/>
            <person name="Chevrette M."/>
            <person name="Carlson C."/>
            <person name="Stubbendieck R."/>
            <person name="Wendt-Pienkowski E."/>
        </authorList>
    </citation>
    <scope>NUCLEOTIDE SEQUENCE</scope>
    <source>
        <strain evidence="3">SID12501</strain>
    </source>
</reference>
<dbReference type="RefSeq" id="WP_164316685.1">
    <property type="nucleotide sequence ID" value="NZ_JAAGLU010000018.1"/>
</dbReference>
<sequence length="403" mass="41473">MRSGRLRTRATAAAVTLALLAVGSGQAFAHTPWPPVPPQYTAVDLGTLGGSGSYGVALDRDTVVGNSETAGAEWHAFAYDRSTHVITDLGTLGGSSSSAVGVQGRHVIGNATLADGNRRGFVYDLRTRRMQALGTFGGTDSQVTAISSGHTVVGSARTPGNQSTHAFVYDIRTDVMTDLGTPAGPAGVSSPIGISQGRFVAGTWNVPGAQYDGGRPFVYDLRTHVMTDVGVHGGVHSKATSFSGHTIVGITQPQPSSGTGELPPVHGFAYDIRTGIWTDLGAEMASQPLVTGHTVVASNRPAAYALDLTTLTVTPFGPGPGRTGIDGVSGQLVVGEAFPGPFCYVYRIDTQRLTQLHALGGVQATASGVDRHGSVTGSSATAPPDPSTPDGPYHATLWTLSVT</sequence>
<keyword evidence="2" id="KW-0732">Signal</keyword>
<feature type="signal peptide" evidence="2">
    <location>
        <begin position="1"/>
        <end position="29"/>
    </location>
</feature>
<evidence type="ECO:0000313" key="3">
    <source>
        <dbReference type="EMBL" id="NEC88579.1"/>
    </source>
</evidence>